<organism evidence="5 6">
    <name type="scientific">Labrys okinawensis</name>
    <dbReference type="NCBI Taxonomy" id="346911"/>
    <lineage>
        <taxon>Bacteria</taxon>
        <taxon>Pseudomonadati</taxon>
        <taxon>Pseudomonadota</taxon>
        <taxon>Alphaproteobacteria</taxon>
        <taxon>Hyphomicrobiales</taxon>
        <taxon>Xanthobacteraceae</taxon>
        <taxon>Labrys</taxon>
    </lineage>
</organism>
<dbReference type="AlphaFoldDB" id="A0A2S9QBX0"/>
<comment type="similarity">
    <text evidence="2">Belongs to the NAD(P)-dependent epimerase/dehydratase family. Dihydroflavonol-4-reductase subfamily.</text>
</comment>
<dbReference type="InterPro" id="IPR001509">
    <property type="entry name" value="Epimerase_deHydtase"/>
</dbReference>
<dbReference type="OrthoDB" id="9778052at2"/>
<feature type="region of interest" description="Disordered" evidence="3">
    <location>
        <begin position="275"/>
        <end position="294"/>
    </location>
</feature>
<proteinExistence type="inferred from homology"/>
<dbReference type="PANTHER" id="PTHR10366">
    <property type="entry name" value="NAD DEPENDENT EPIMERASE/DEHYDRATASE"/>
    <property type="match status" value="1"/>
</dbReference>
<evidence type="ECO:0000313" key="6">
    <source>
        <dbReference type="Proteomes" id="UP000237682"/>
    </source>
</evidence>
<dbReference type="FunFam" id="3.40.50.720:FF:000336">
    <property type="entry name" value="Aldehyde reductase"/>
    <property type="match status" value="1"/>
</dbReference>
<evidence type="ECO:0000259" key="4">
    <source>
        <dbReference type="Pfam" id="PF01370"/>
    </source>
</evidence>
<evidence type="ECO:0000256" key="1">
    <source>
        <dbReference type="ARBA" id="ARBA00023002"/>
    </source>
</evidence>
<reference evidence="5 6" key="1">
    <citation type="submission" date="2018-02" db="EMBL/GenBank/DDBJ databases">
        <title>Whole genome sequencing of endophytic bacterium.</title>
        <authorList>
            <person name="Eedara R."/>
            <person name="Podile A.R."/>
        </authorList>
    </citation>
    <scope>NUCLEOTIDE SEQUENCE [LARGE SCALE GENOMIC DNA]</scope>
    <source>
        <strain evidence="5 6">RP1T</strain>
    </source>
</reference>
<dbReference type="Gene3D" id="3.40.50.720">
    <property type="entry name" value="NAD(P)-binding Rossmann-like Domain"/>
    <property type="match status" value="1"/>
</dbReference>
<dbReference type="SUPFAM" id="SSF51735">
    <property type="entry name" value="NAD(P)-binding Rossmann-fold domains"/>
    <property type="match status" value="1"/>
</dbReference>
<dbReference type="Pfam" id="PF01370">
    <property type="entry name" value="Epimerase"/>
    <property type="match status" value="1"/>
</dbReference>
<dbReference type="Proteomes" id="UP000237682">
    <property type="component" value="Unassembled WGS sequence"/>
</dbReference>
<comment type="caution">
    <text evidence="5">The sequence shown here is derived from an EMBL/GenBank/DDBJ whole genome shotgun (WGS) entry which is preliminary data.</text>
</comment>
<dbReference type="InterPro" id="IPR050425">
    <property type="entry name" value="NAD(P)_dehydrat-like"/>
</dbReference>
<evidence type="ECO:0000256" key="2">
    <source>
        <dbReference type="ARBA" id="ARBA00023445"/>
    </source>
</evidence>
<dbReference type="EMBL" id="PUEJ01000005">
    <property type="protein sequence ID" value="PRH86846.1"/>
    <property type="molecule type" value="Genomic_DNA"/>
</dbReference>
<keyword evidence="1" id="KW-0560">Oxidoreductase</keyword>
<dbReference type="CDD" id="cd05227">
    <property type="entry name" value="AR_SDR_e"/>
    <property type="match status" value="1"/>
</dbReference>
<keyword evidence="6" id="KW-1185">Reference proteome</keyword>
<name>A0A2S9QBX0_9HYPH</name>
<evidence type="ECO:0000256" key="3">
    <source>
        <dbReference type="SAM" id="MobiDB-lite"/>
    </source>
</evidence>
<accession>A0A2S9QBX0</accession>
<dbReference type="RefSeq" id="WP_105863071.1">
    <property type="nucleotide sequence ID" value="NZ_PUEJ01000005.1"/>
</dbReference>
<evidence type="ECO:0000313" key="5">
    <source>
        <dbReference type="EMBL" id="PRH86846.1"/>
    </source>
</evidence>
<feature type="domain" description="NAD-dependent epimerase/dehydratase" evidence="4">
    <location>
        <begin position="4"/>
        <end position="239"/>
    </location>
</feature>
<dbReference type="GO" id="GO:0016616">
    <property type="term" value="F:oxidoreductase activity, acting on the CH-OH group of donors, NAD or NADP as acceptor"/>
    <property type="evidence" value="ECO:0007669"/>
    <property type="project" value="TreeGrafter"/>
</dbReference>
<dbReference type="PANTHER" id="PTHR10366:SF564">
    <property type="entry name" value="STEROL-4-ALPHA-CARBOXYLATE 3-DEHYDROGENASE, DECARBOXYLATING"/>
    <property type="match status" value="1"/>
</dbReference>
<dbReference type="InterPro" id="IPR036291">
    <property type="entry name" value="NAD(P)-bd_dom_sf"/>
</dbReference>
<protein>
    <submittedName>
        <fullName evidence="5">Epimerase</fullName>
    </submittedName>
</protein>
<sequence>MGKILVTGGSGFVGSHLVARLLSEGHQVRTTVRNVQRETDVRTMVRNGGVEPGLGLSFSQADLTDDRGWAAAVAGCDYVLHVASPFPQTAPENEDELIVPARDGTLRVLRAARDAGVKRVVLTSSFAAIGYGHTTYDKVFNEEDWTDPNGPGMQPYIKSKVLAERAAWDFIDREGGSLEMSVINPVGVFGPVLGPDISASVAFIKQILEGAAPLPGLNFGMVDVRDLADLHILAMMAEAAKGQRFIGVSGDVVTLFDIARILKENLGNLAAKIQTPQKEQATGTPIRRSTSEKARRVLGWRPRAREETIVDTARSLFHHGVVSPR</sequence>
<gene>
    <name evidence="5" type="ORF">C5L14_16270</name>
</gene>